<evidence type="ECO:0000313" key="5">
    <source>
        <dbReference type="Proteomes" id="UP000448943"/>
    </source>
</evidence>
<evidence type="ECO:0000256" key="3">
    <source>
        <dbReference type="ARBA" id="ARBA00022842"/>
    </source>
</evidence>
<dbReference type="Gene3D" id="1.20.120.710">
    <property type="entry name" value="Haloacid dehalogenase hydrolase-like domain"/>
    <property type="match status" value="1"/>
</dbReference>
<dbReference type="InterPro" id="IPR023214">
    <property type="entry name" value="HAD_sf"/>
</dbReference>
<evidence type="ECO:0000256" key="2">
    <source>
        <dbReference type="ARBA" id="ARBA00022801"/>
    </source>
</evidence>
<keyword evidence="5" id="KW-1185">Reference proteome</keyword>
<evidence type="ECO:0000313" key="4">
    <source>
        <dbReference type="EMBL" id="NBI28706.1"/>
    </source>
</evidence>
<dbReference type="OrthoDB" id="25198at2"/>
<proteinExistence type="predicted"/>
<dbReference type="InterPro" id="IPR051400">
    <property type="entry name" value="HAD-like_hydrolase"/>
</dbReference>
<dbReference type="Proteomes" id="UP000448943">
    <property type="component" value="Unassembled WGS sequence"/>
</dbReference>
<comment type="caution">
    <text evidence="4">The sequence shown here is derived from an EMBL/GenBank/DDBJ whole genome shotgun (WGS) entry which is preliminary data.</text>
</comment>
<dbReference type="Gene3D" id="3.40.50.1000">
    <property type="entry name" value="HAD superfamily/HAD-like"/>
    <property type="match status" value="1"/>
</dbReference>
<gene>
    <name evidence="4" type="ORF">ERL59_07025</name>
</gene>
<comment type="cofactor">
    <cofactor evidence="1">
        <name>Mg(2+)</name>
        <dbReference type="ChEBI" id="CHEBI:18420"/>
    </cofactor>
</comment>
<dbReference type="RefSeq" id="WP_160645501.1">
    <property type="nucleotide sequence ID" value="NZ_SIJB01000017.1"/>
</dbReference>
<reference evidence="4 5" key="1">
    <citation type="submission" date="2019-01" db="EMBL/GenBank/DDBJ databases">
        <title>Chengkuizengella sp. nov., isolated from deep-sea sediment of East Pacific Ocean.</title>
        <authorList>
            <person name="Yang J."/>
            <person name="Lai Q."/>
            <person name="Shao Z."/>
        </authorList>
    </citation>
    <scope>NUCLEOTIDE SEQUENCE [LARGE SCALE GENOMIC DNA]</scope>
    <source>
        <strain evidence="4 5">YPA3-1-1</strain>
    </source>
</reference>
<protein>
    <submittedName>
        <fullName evidence="4">HAD family hydrolase</fullName>
    </submittedName>
</protein>
<dbReference type="SFLD" id="SFLDS00003">
    <property type="entry name" value="Haloacid_Dehalogenase"/>
    <property type="match status" value="1"/>
</dbReference>
<dbReference type="InterPro" id="IPR006439">
    <property type="entry name" value="HAD-SF_hydro_IA"/>
</dbReference>
<dbReference type="NCBIfam" id="TIGR01549">
    <property type="entry name" value="HAD-SF-IA-v1"/>
    <property type="match status" value="1"/>
</dbReference>
<dbReference type="SUPFAM" id="SSF56784">
    <property type="entry name" value="HAD-like"/>
    <property type="match status" value="1"/>
</dbReference>
<name>A0A6N9Q0K0_9BACL</name>
<dbReference type="SFLD" id="SFLDG01129">
    <property type="entry name" value="C1.5:_HAD__Beta-PGM__Phosphata"/>
    <property type="match status" value="1"/>
</dbReference>
<keyword evidence="3" id="KW-0460">Magnesium</keyword>
<dbReference type="AlphaFoldDB" id="A0A6N9Q0K0"/>
<dbReference type="NCBIfam" id="TIGR01509">
    <property type="entry name" value="HAD-SF-IA-v3"/>
    <property type="match status" value="1"/>
</dbReference>
<dbReference type="Pfam" id="PF00702">
    <property type="entry name" value="Hydrolase"/>
    <property type="match status" value="1"/>
</dbReference>
<dbReference type="InterPro" id="IPR036412">
    <property type="entry name" value="HAD-like_sf"/>
</dbReference>
<keyword evidence="2 4" id="KW-0378">Hydrolase</keyword>
<dbReference type="PANTHER" id="PTHR46470">
    <property type="entry name" value="N-ACYLNEURAMINATE-9-PHOSPHATASE"/>
    <property type="match status" value="1"/>
</dbReference>
<sequence>MIFFDIDDTLLDFKEAEHQGVKKFYNKFPDVINIKEDKFYDHWCTIGKKHFNRFLKGELTFEEQKAERIKEIFHLVKLPLDDVTAGQYFSIYLTHFEESWQAFDDVIPCLQQLQNYRMGIITNGYEEQQIQKLKKIGVYDYFEIIVTASDVGTAKPNKRIFEVACQKAKVKPSSCYYIGDDYKSDILACEKVNMRGIWLNRKNQKVDTHVSWINNLYELMDKINELSKT</sequence>
<dbReference type="EMBL" id="SIJB01000017">
    <property type="protein sequence ID" value="NBI28706.1"/>
    <property type="molecule type" value="Genomic_DNA"/>
</dbReference>
<accession>A0A6N9Q0K0</accession>
<evidence type="ECO:0000256" key="1">
    <source>
        <dbReference type="ARBA" id="ARBA00001946"/>
    </source>
</evidence>
<dbReference type="GO" id="GO:0016787">
    <property type="term" value="F:hydrolase activity"/>
    <property type="evidence" value="ECO:0007669"/>
    <property type="project" value="UniProtKB-KW"/>
</dbReference>
<dbReference type="PANTHER" id="PTHR46470:SF4">
    <property type="entry name" value="5-AMINO-6-(5-PHOSPHO-D-RIBITYLAMINO)URACIL PHOSPHATASE YIGB"/>
    <property type="match status" value="1"/>
</dbReference>
<dbReference type="GO" id="GO:0044281">
    <property type="term" value="P:small molecule metabolic process"/>
    <property type="evidence" value="ECO:0007669"/>
    <property type="project" value="UniProtKB-ARBA"/>
</dbReference>
<organism evidence="4 5">
    <name type="scientific">Chengkuizengella marina</name>
    <dbReference type="NCBI Taxonomy" id="2507566"/>
    <lineage>
        <taxon>Bacteria</taxon>
        <taxon>Bacillati</taxon>
        <taxon>Bacillota</taxon>
        <taxon>Bacilli</taxon>
        <taxon>Bacillales</taxon>
        <taxon>Paenibacillaceae</taxon>
        <taxon>Chengkuizengella</taxon>
    </lineage>
</organism>